<gene>
    <name evidence="6" type="primary">tssI</name>
    <name evidence="6" type="ORF">QEG23_003564</name>
</gene>
<feature type="domain" description="Gp5/Type VI secretion system Vgr protein OB-fold" evidence="3">
    <location>
        <begin position="418"/>
        <end position="482"/>
    </location>
</feature>
<evidence type="ECO:0000259" key="3">
    <source>
        <dbReference type="Pfam" id="PF04717"/>
    </source>
</evidence>
<dbReference type="InterPro" id="IPR018769">
    <property type="entry name" value="VgrG2_DUF2345"/>
</dbReference>
<evidence type="ECO:0000313" key="6">
    <source>
        <dbReference type="EMBL" id="EKT4094012.1"/>
    </source>
</evidence>
<evidence type="ECO:0000256" key="2">
    <source>
        <dbReference type="SAM" id="MobiDB-lite"/>
    </source>
</evidence>
<dbReference type="InterPro" id="IPR006531">
    <property type="entry name" value="Gp5/Vgr_OB"/>
</dbReference>
<feature type="domain" description="Putative type VI secretion system Rhs element associated Vgr" evidence="5">
    <location>
        <begin position="538"/>
        <end position="643"/>
    </location>
</feature>
<dbReference type="InterPro" id="IPR006533">
    <property type="entry name" value="T6SS_Vgr_RhsGE"/>
</dbReference>
<dbReference type="Proteomes" id="UP001218208">
    <property type="component" value="Unassembled WGS sequence"/>
</dbReference>
<dbReference type="Gene3D" id="4.10.220.110">
    <property type="match status" value="1"/>
</dbReference>
<dbReference type="EMBL" id="ABLOJW010000022">
    <property type="protein sequence ID" value="EKT4094012.1"/>
    <property type="molecule type" value="Genomic_DNA"/>
</dbReference>
<dbReference type="SUPFAM" id="SSF69279">
    <property type="entry name" value="Phage tail proteins"/>
    <property type="match status" value="2"/>
</dbReference>
<dbReference type="Pfam" id="PF04717">
    <property type="entry name" value="Phage_base_V"/>
    <property type="match status" value="1"/>
</dbReference>
<comment type="caution">
    <text evidence="6">The sequence shown here is derived from an EMBL/GenBank/DDBJ whole genome shotgun (WGS) entry which is preliminary data.</text>
</comment>
<evidence type="ECO:0000313" key="7">
    <source>
        <dbReference type="Proteomes" id="UP001218208"/>
    </source>
</evidence>
<protein>
    <submittedName>
        <fullName evidence="6">Type VI secretion system tip protein VgrG</fullName>
    </submittedName>
</protein>
<evidence type="ECO:0000259" key="4">
    <source>
        <dbReference type="Pfam" id="PF10106"/>
    </source>
</evidence>
<reference evidence="6" key="1">
    <citation type="submission" date="2022-07" db="EMBL/GenBank/DDBJ databases">
        <authorList>
            <consortium name="DAFM: The Division of Animal and Food Microbiology"/>
        </authorList>
    </citation>
    <scope>NUCLEOTIDE SEQUENCE</scope>
    <source>
        <strain evidence="6">19MO01SH01-2</strain>
    </source>
</reference>
<dbReference type="InterPro" id="IPR037026">
    <property type="entry name" value="Vgr_OB-fold_dom_sf"/>
</dbReference>
<dbReference type="Gene3D" id="2.30.110.50">
    <property type="match status" value="1"/>
</dbReference>
<feature type="compositionally biased region" description="Polar residues" evidence="2">
    <location>
        <begin position="494"/>
        <end position="508"/>
    </location>
</feature>
<dbReference type="Pfam" id="PF05954">
    <property type="entry name" value="Phage_GPD"/>
    <property type="match status" value="1"/>
</dbReference>
<name>A0AAI9C4D5_STEMA</name>
<accession>A0AAI9C4D5</accession>
<evidence type="ECO:0000259" key="5">
    <source>
        <dbReference type="Pfam" id="PF13296"/>
    </source>
</evidence>
<feature type="domain" description="DUF2345" evidence="4">
    <location>
        <begin position="681"/>
        <end position="835"/>
    </location>
</feature>
<dbReference type="InterPro" id="IPR017847">
    <property type="entry name" value="T6SS_RhsGE_Vgr_subset"/>
</dbReference>
<dbReference type="SUPFAM" id="SSF69255">
    <property type="entry name" value="gp5 N-terminal domain-like"/>
    <property type="match status" value="1"/>
</dbReference>
<dbReference type="Pfam" id="PF13296">
    <property type="entry name" value="T6SS_Vgr"/>
    <property type="match status" value="1"/>
</dbReference>
<dbReference type="Gene3D" id="3.55.50.10">
    <property type="entry name" value="Baseplate protein-like domains"/>
    <property type="match status" value="1"/>
</dbReference>
<organism evidence="6 7">
    <name type="scientific">Stenotrophomonas maltophilia</name>
    <name type="common">Pseudomonas maltophilia</name>
    <name type="synonym">Xanthomonas maltophilia</name>
    <dbReference type="NCBI Taxonomy" id="40324"/>
    <lineage>
        <taxon>Bacteria</taxon>
        <taxon>Pseudomonadati</taxon>
        <taxon>Pseudomonadota</taxon>
        <taxon>Gammaproteobacteria</taxon>
        <taxon>Lysobacterales</taxon>
        <taxon>Lysobacteraceae</taxon>
        <taxon>Stenotrophomonas</taxon>
        <taxon>Stenotrophomonas maltophilia group</taxon>
    </lineage>
</organism>
<dbReference type="InterPro" id="IPR028244">
    <property type="entry name" value="T6SS_Rhs_Vgr_dom"/>
</dbReference>
<comment type="similarity">
    <text evidence="1">Belongs to the VgrG protein family.</text>
</comment>
<evidence type="ECO:0000256" key="1">
    <source>
        <dbReference type="ARBA" id="ARBA00005558"/>
    </source>
</evidence>
<feature type="region of interest" description="Disordered" evidence="2">
    <location>
        <begin position="493"/>
        <end position="518"/>
    </location>
</feature>
<dbReference type="Gene3D" id="2.40.50.230">
    <property type="entry name" value="Gp5 N-terminal domain"/>
    <property type="match status" value="1"/>
</dbReference>
<proteinExistence type="inferred from homology"/>
<dbReference type="Pfam" id="PF10106">
    <property type="entry name" value="DUF2345"/>
    <property type="match status" value="1"/>
</dbReference>
<dbReference type="NCBIfam" id="TIGR01646">
    <property type="entry name" value="vgr_GE"/>
    <property type="match status" value="1"/>
</dbReference>
<dbReference type="AlphaFoldDB" id="A0AAI9C4D5"/>
<dbReference type="NCBIfam" id="TIGR03361">
    <property type="entry name" value="VI_Rhs_Vgr"/>
    <property type="match status" value="1"/>
</dbReference>
<sequence length="869" mass="93098">MDHPSSFVAAYETSSRVHRFCGPTALRLIVERWHGSESLSEGLRCQVDLLGEACGHSLDDWLTRPASITTRQPDGAEVVRVGLIRSVERLGYAGRLVRYRVHLADWTAWLHDSRHSRVFQDEDVASIIHTVLSVHAPLAHWSWHLGSAHALERRCRGYRVQYRQSDMAFLQQLMADEGLGWCIRPLPEAPGGHTLMIFGDSTRCSLLSPPRRLHQSQRVLDGGGIALLHEAWRVVPTHMTRVTDLDDPLRVVSASLPVRTVARGPLEDYSPARHAAWETSHDALAEVMRDTEAALCEQRRWAGEGTEPDFQPGYAFEVLPEPGQRAVPALLLTAVQHAAVNQLPAVVELQQHLPLHALPDIVPADRALKLGYANRFEAMPFDRRWRRSPEGRAERSMAPGPQLATVLGGDDGAPLYMDSNGRIRVRFGFATDSRADSGWLRVAQTFAGPGVGSQFLPRVGQEVVVDFINGDLCRPIVIGALYNGRGEARAEALAQSSDTGSSAQNNLAGGNAPRWHAVGAGEPAQRNAGAVWGISSQSWDGDGGNSLAFDDSDDQLQVRLATTQCHSALSMGHLRYRQHNFRGSLRGSGFELRTDAWGAVRATAGLWLDSTQRAASAPAGLRAAPVALLRQTVVLAQTFDEAARQQRIVRLRGPAIEGDGASVLQTLADSVAASQRLQGTDEDIPATGSAVLGLSAPAGICQVAGQAIQLAAGHSTLLASGASSGAIVGGHVRWQCRQAIGVLAGATRNPDSAGLSVVAGEQVLDMQAQADAAHLQARAGLVAASRQGEVQLAAGGTLHIATGGGAAITLKDGNLHVSCPGTLTFKTGERHFTGPVQELFPLPQFAQTVCVECLLKAMQAGLPWSAKNG</sequence>